<accession>A0A1V4IW31</accession>
<evidence type="ECO:0000256" key="1">
    <source>
        <dbReference type="ARBA" id="ARBA00004651"/>
    </source>
</evidence>
<evidence type="ECO:0000256" key="4">
    <source>
        <dbReference type="ARBA" id="ARBA00022692"/>
    </source>
</evidence>
<feature type="transmembrane region" description="Helical" evidence="7">
    <location>
        <begin position="181"/>
        <end position="204"/>
    </location>
</feature>
<keyword evidence="6 7" id="KW-0472">Membrane</keyword>
<comment type="similarity">
    <text evidence="7">Belongs to the binding-protein-dependent transport system permease family.</text>
</comment>
<evidence type="ECO:0000256" key="7">
    <source>
        <dbReference type="RuleBase" id="RU363032"/>
    </source>
</evidence>
<dbReference type="GO" id="GO:0055085">
    <property type="term" value="P:transmembrane transport"/>
    <property type="evidence" value="ECO:0007669"/>
    <property type="project" value="InterPro"/>
</dbReference>
<dbReference type="Gene3D" id="1.10.3720.10">
    <property type="entry name" value="MetI-like"/>
    <property type="match status" value="1"/>
</dbReference>
<keyword evidence="2 7" id="KW-0813">Transport</keyword>
<feature type="domain" description="ABC transmembrane type-1" evidence="8">
    <location>
        <begin position="57"/>
        <end position="248"/>
    </location>
</feature>
<dbReference type="Proteomes" id="UP000191056">
    <property type="component" value="Unassembled WGS sequence"/>
</dbReference>
<dbReference type="PANTHER" id="PTHR43744">
    <property type="entry name" value="ABC TRANSPORTER PERMEASE PROTEIN MG189-RELATED-RELATED"/>
    <property type="match status" value="1"/>
</dbReference>
<dbReference type="PANTHER" id="PTHR43744:SF12">
    <property type="entry name" value="ABC TRANSPORTER PERMEASE PROTEIN MG189-RELATED"/>
    <property type="match status" value="1"/>
</dbReference>
<gene>
    <name evidence="9" type="primary">araQ_6</name>
    <name evidence="9" type="ORF">CLCHR_12190</name>
</gene>
<feature type="transmembrane region" description="Helical" evidence="7">
    <location>
        <begin position="155"/>
        <end position="175"/>
    </location>
</feature>
<keyword evidence="10" id="KW-1185">Reference proteome</keyword>
<dbReference type="EMBL" id="MZGT01000013">
    <property type="protein sequence ID" value="OPJ64248.1"/>
    <property type="molecule type" value="Genomic_DNA"/>
</dbReference>
<dbReference type="PROSITE" id="PS50928">
    <property type="entry name" value="ABC_TM1"/>
    <property type="match status" value="1"/>
</dbReference>
<dbReference type="AlphaFoldDB" id="A0A1V4IW31"/>
<evidence type="ECO:0000256" key="2">
    <source>
        <dbReference type="ARBA" id="ARBA00022448"/>
    </source>
</evidence>
<organism evidence="9 10">
    <name type="scientific">Clostridium chromiireducens</name>
    <dbReference type="NCBI Taxonomy" id="225345"/>
    <lineage>
        <taxon>Bacteria</taxon>
        <taxon>Bacillati</taxon>
        <taxon>Bacillota</taxon>
        <taxon>Clostridia</taxon>
        <taxon>Eubacteriales</taxon>
        <taxon>Clostridiaceae</taxon>
        <taxon>Clostridium</taxon>
    </lineage>
</organism>
<evidence type="ECO:0000256" key="3">
    <source>
        <dbReference type="ARBA" id="ARBA00022475"/>
    </source>
</evidence>
<keyword evidence="3" id="KW-1003">Cell membrane</keyword>
<feature type="transmembrane region" description="Helical" evidence="7">
    <location>
        <begin position="56"/>
        <end position="80"/>
    </location>
</feature>
<evidence type="ECO:0000256" key="6">
    <source>
        <dbReference type="ARBA" id="ARBA00023136"/>
    </source>
</evidence>
<sequence>MFEIRSLKSKVVLQIILLILTIPYAIPLVQMFLGSIGGTGFLNYKAVWDTGVVPIYFRNSFIISASVILLVYIFSMTAGFGFAKLHVFGKEVFFWLILVALTLPEVILLSPLFVTFQKMHLFNTFLAVILPIAALQLPFTILLTRNFDSGIPNELMEAARIDGAGIFSTFWYVILPLTKPIASSIIVLTLISSWNAYLMPLLFLQSPDMQTVTLLPQYFQGEFTNDQTKILAAAVLTAIPEIIVYLFMQKNFEKGMSAGALK</sequence>
<dbReference type="OrthoDB" id="9787837at2"/>
<dbReference type="SUPFAM" id="SSF161098">
    <property type="entry name" value="MetI-like"/>
    <property type="match status" value="1"/>
</dbReference>
<dbReference type="CDD" id="cd06261">
    <property type="entry name" value="TM_PBP2"/>
    <property type="match status" value="1"/>
</dbReference>
<dbReference type="STRING" id="225345.CLCHR_12190"/>
<dbReference type="RefSeq" id="WP_079438804.1">
    <property type="nucleotide sequence ID" value="NZ_JBLZIA010000017.1"/>
</dbReference>
<comment type="caution">
    <text evidence="9">The sequence shown here is derived from an EMBL/GenBank/DDBJ whole genome shotgun (WGS) entry which is preliminary data.</text>
</comment>
<comment type="subcellular location">
    <subcellularLocation>
        <location evidence="1 7">Cell membrane</location>
        <topology evidence="1 7">Multi-pass membrane protein</topology>
    </subcellularLocation>
</comment>
<keyword evidence="5 7" id="KW-1133">Transmembrane helix</keyword>
<feature type="transmembrane region" description="Helical" evidence="7">
    <location>
        <begin position="120"/>
        <end position="143"/>
    </location>
</feature>
<feature type="transmembrane region" description="Helical" evidence="7">
    <location>
        <begin position="12"/>
        <end position="36"/>
    </location>
</feature>
<dbReference type="Pfam" id="PF00528">
    <property type="entry name" value="BPD_transp_1"/>
    <property type="match status" value="1"/>
</dbReference>
<evidence type="ECO:0000313" key="10">
    <source>
        <dbReference type="Proteomes" id="UP000191056"/>
    </source>
</evidence>
<dbReference type="GO" id="GO:0005886">
    <property type="term" value="C:plasma membrane"/>
    <property type="evidence" value="ECO:0007669"/>
    <property type="project" value="UniProtKB-SubCell"/>
</dbReference>
<reference evidence="9 10" key="1">
    <citation type="submission" date="2017-03" db="EMBL/GenBank/DDBJ databases">
        <title>Genome sequence of Clostridium chromiireducens DSM 23318.</title>
        <authorList>
            <person name="Poehlein A."/>
            <person name="Daniel R."/>
        </authorList>
    </citation>
    <scope>NUCLEOTIDE SEQUENCE [LARGE SCALE GENOMIC DNA]</scope>
    <source>
        <strain evidence="9 10">DSM 23318</strain>
    </source>
</reference>
<feature type="transmembrane region" description="Helical" evidence="7">
    <location>
        <begin position="230"/>
        <end position="248"/>
    </location>
</feature>
<evidence type="ECO:0000256" key="5">
    <source>
        <dbReference type="ARBA" id="ARBA00022989"/>
    </source>
</evidence>
<feature type="transmembrane region" description="Helical" evidence="7">
    <location>
        <begin position="92"/>
        <end position="114"/>
    </location>
</feature>
<dbReference type="InterPro" id="IPR000515">
    <property type="entry name" value="MetI-like"/>
</dbReference>
<evidence type="ECO:0000313" key="9">
    <source>
        <dbReference type="EMBL" id="OPJ64248.1"/>
    </source>
</evidence>
<protein>
    <submittedName>
        <fullName evidence="9">L-arabinose transport system permease protein AraQ</fullName>
    </submittedName>
</protein>
<keyword evidence="4 7" id="KW-0812">Transmembrane</keyword>
<name>A0A1V4IW31_9CLOT</name>
<evidence type="ECO:0000259" key="8">
    <source>
        <dbReference type="PROSITE" id="PS50928"/>
    </source>
</evidence>
<proteinExistence type="inferred from homology"/>
<dbReference type="InterPro" id="IPR035906">
    <property type="entry name" value="MetI-like_sf"/>
</dbReference>